<name>A0A2P6MF78_ALKUR</name>
<sequence length="256" mass="27865">MEWFWSTYIFAAGLVLGSFYNVVGLRLAAGESIVSPRSACPECGRTLSPAQLIPVLSYVWQRGRCAGCGTRISPLYPAMELVTGMLFFYAYWALGFSAELVTALLFISLLVICTVSDLYKKLILNNVLLFFLVPLLLLRLTTAPLSPWWDALIGSAAGFLLLLFIAWASRGGMGGGDIKLYGVIGLVLGTVPTLLSLFLAALCGLLFAAFGIVKNGWNRKTEVPFGPFIALGALLSYFFAEDLLTGYWMLIALFLS</sequence>
<dbReference type="OrthoDB" id="9789291at2"/>
<dbReference type="GO" id="GO:0005886">
    <property type="term" value="C:plasma membrane"/>
    <property type="evidence" value="ECO:0007669"/>
    <property type="project" value="UniProtKB-SubCell"/>
</dbReference>
<dbReference type="EMBL" id="PVNS01000011">
    <property type="protein sequence ID" value="PRO64900.1"/>
    <property type="molecule type" value="Genomic_DNA"/>
</dbReference>
<keyword evidence="5 7" id="KW-1133">Transmembrane helix</keyword>
<feature type="transmembrane region" description="Helical" evidence="7">
    <location>
        <begin position="148"/>
        <end position="168"/>
    </location>
</feature>
<evidence type="ECO:0000256" key="1">
    <source>
        <dbReference type="ARBA" id="ARBA00004651"/>
    </source>
</evidence>
<evidence type="ECO:0000256" key="7">
    <source>
        <dbReference type="SAM" id="Phobius"/>
    </source>
</evidence>
<proteinExistence type="inferred from homology"/>
<keyword evidence="4 7" id="KW-0812">Transmembrane</keyword>
<evidence type="ECO:0000256" key="2">
    <source>
        <dbReference type="ARBA" id="ARBA00005801"/>
    </source>
</evidence>
<dbReference type="InterPro" id="IPR010627">
    <property type="entry name" value="Prepilin_pept_A24_N"/>
</dbReference>
<protein>
    <submittedName>
        <fullName evidence="10">Prepilin peptidase</fullName>
    </submittedName>
</protein>
<comment type="subcellular location">
    <subcellularLocation>
        <location evidence="1">Cell membrane</location>
        <topology evidence="1">Multi-pass membrane protein</topology>
    </subcellularLocation>
</comment>
<feature type="transmembrane region" description="Helical" evidence="7">
    <location>
        <begin position="7"/>
        <end position="29"/>
    </location>
</feature>
<dbReference type="GO" id="GO:0004190">
    <property type="term" value="F:aspartic-type endopeptidase activity"/>
    <property type="evidence" value="ECO:0007669"/>
    <property type="project" value="InterPro"/>
</dbReference>
<keyword evidence="6 7" id="KW-0472">Membrane</keyword>
<dbReference type="AlphaFoldDB" id="A0A2P6MF78"/>
<feature type="transmembrane region" description="Helical" evidence="7">
    <location>
        <begin position="180"/>
        <end position="213"/>
    </location>
</feature>
<dbReference type="Pfam" id="PF06750">
    <property type="entry name" value="A24_N_bact"/>
    <property type="match status" value="1"/>
</dbReference>
<dbReference type="Pfam" id="PF01478">
    <property type="entry name" value="Peptidase_A24"/>
    <property type="match status" value="1"/>
</dbReference>
<dbReference type="InterPro" id="IPR000045">
    <property type="entry name" value="Prepilin_IV_endopep_pep"/>
</dbReference>
<evidence type="ECO:0000313" key="11">
    <source>
        <dbReference type="Proteomes" id="UP000243650"/>
    </source>
</evidence>
<feature type="transmembrane region" description="Helical" evidence="7">
    <location>
        <begin position="225"/>
        <end position="255"/>
    </location>
</feature>
<dbReference type="RefSeq" id="WP_105959755.1">
    <property type="nucleotide sequence ID" value="NZ_PVNS01000011.1"/>
</dbReference>
<feature type="domain" description="Prepilin peptidase A24 N-terminal" evidence="9">
    <location>
        <begin position="13"/>
        <end position="93"/>
    </location>
</feature>
<dbReference type="InterPro" id="IPR050882">
    <property type="entry name" value="Prepilin_peptidase/N-MTase"/>
</dbReference>
<evidence type="ECO:0000259" key="8">
    <source>
        <dbReference type="Pfam" id="PF01478"/>
    </source>
</evidence>
<evidence type="ECO:0000259" key="9">
    <source>
        <dbReference type="Pfam" id="PF06750"/>
    </source>
</evidence>
<dbReference type="PANTHER" id="PTHR30487:SF0">
    <property type="entry name" value="PREPILIN LEADER PEPTIDASE_N-METHYLTRANSFERASE-RELATED"/>
    <property type="match status" value="1"/>
</dbReference>
<evidence type="ECO:0000256" key="4">
    <source>
        <dbReference type="ARBA" id="ARBA00022692"/>
    </source>
</evidence>
<dbReference type="GO" id="GO:0006465">
    <property type="term" value="P:signal peptide processing"/>
    <property type="evidence" value="ECO:0007669"/>
    <property type="project" value="TreeGrafter"/>
</dbReference>
<evidence type="ECO:0000256" key="6">
    <source>
        <dbReference type="ARBA" id="ARBA00023136"/>
    </source>
</evidence>
<feature type="transmembrane region" description="Helical" evidence="7">
    <location>
        <begin position="89"/>
        <end position="115"/>
    </location>
</feature>
<keyword evidence="3" id="KW-1003">Cell membrane</keyword>
<organism evidence="10 11">
    <name type="scientific">Alkalicoccus urumqiensis</name>
    <name type="common">Bacillus urumqiensis</name>
    <dbReference type="NCBI Taxonomy" id="1548213"/>
    <lineage>
        <taxon>Bacteria</taxon>
        <taxon>Bacillati</taxon>
        <taxon>Bacillota</taxon>
        <taxon>Bacilli</taxon>
        <taxon>Bacillales</taxon>
        <taxon>Bacillaceae</taxon>
        <taxon>Alkalicoccus</taxon>
    </lineage>
</organism>
<comment type="caution">
    <text evidence="10">The sequence shown here is derived from an EMBL/GenBank/DDBJ whole genome shotgun (WGS) entry which is preliminary data.</text>
</comment>
<dbReference type="PANTHER" id="PTHR30487">
    <property type="entry name" value="TYPE 4 PREPILIN-LIKE PROTEINS LEADER PEPTIDE-PROCESSING ENZYME"/>
    <property type="match status" value="1"/>
</dbReference>
<dbReference type="Proteomes" id="UP000243650">
    <property type="component" value="Unassembled WGS sequence"/>
</dbReference>
<reference evidence="10 11" key="1">
    <citation type="submission" date="2018-03" db="EMBL/GenBank/DDBJ databases">
        <title>Bacillus urumqiensis sp. nov., a moderately haloalkaliphilic bacterium isolated from a salt lake.</title>
        <authorList>
            <person name="Zhao B."/>
            <person name="Liao Z."/>
        </authorList>
    </citation>
    <scope>NUCLEOTIDE SEQUENCE [LARGE SCALE GENOMIC DNA]</scope>
    <source>
        <strain evidence="10 11">BZ-SZ-XJ18</strain>
    </source>
</reference>
<feature type="domain" description="Prepilin type IV endopeptidase peptidase" evidence="8">
    <location>
        <begin position="104"/>
        <end position="208"/>
    </location>
</feature>
<evidence type="ECO:0000256" key="5">
    <source>
        <dbReference type="ARBA" id="ARBA00022989"/>
    </source>
</evidence>
<keyword evidence="11" id="KW-1185">Reference proteome</keyword>
<comment type="similarity">
    <text evidence="2">Belongs to the peptidase A24 family.</text>
</comment>
<evidence type="ECO:0000313" key="10">
    <source>
        <dbReference type="EMBL" id="PRO64900.1"/>
    </source>
</evidence>
<dbReference type="Gene3D" id="1.20.120.1220">
    <property type="match status" value="1"/>
</dbReference>
<gene>
    <name evidence="10" type="ORF">C6I21_12195</name>
</gene>
<feature type="transmembrane region" description="Helical" evidence="7">
    <location>
        <begin position="122"/>
        <end position="142"/>
    </location>
</feature>
<evidence type="ECO:0000256" key="3">
    <source>
        <dbReference type="ARBA" id="ARBA00022475"/>
    </source>
</evidence>
<accession>A0A2P6MF78</accession>